<dbReference type="GO" id="GO:0005886">
    <property type="term" value="C:plasma membrane"/>
    <property type="evidence" value="ECO:0007669"/>
    <property type="project" value="UniProtKB-SubCell"/>
</dbReference>
<dbReference type="InterPro" id="IPR007387">
    <property type="entry name" value="TRAP_DctQ"/>
</dbReference>
<comment type="caution">
    <text evidence="11">The sequence shown here is derived from an EMBL/GenBank/DDBJ whole genome shotgun (WGS) entry which is preliminary data.</text>
</comment>
<name>A0A438AMA2_9RHOB</name>
<proteinExistence type="inferred from homology"/>
<evidence type="ECO:0000313" key="12">
    <source>
        <dbReference type="Proteomes" id="UP000285908"/>
    </source>
</evidence>
<dbReference type="GO" id="GO:0022857">
    <property type="term" value="F:transmembrane transporter activity"/>
    <property type="evidence" value="ECO:0007669"/>
    <property type="project" value="UniProtKB-UniRule"/>
</dbReference>
<feature type="transmembrane region" description="Helical" evidence="9">
    <location>
        <begin position="50"/>
        <end position="68"/>
    </location>
</feature>
<comment type="subunit">
    <text evidence="9">The complex comprises the extracytoplasmic solute receptor protein and the two transmembrane proteins.</text>
</comment>
<dbReference type="Pfam" id="PF04290">
    <property type="entry name" value="DctQ"/>
    <property type="match status" value="1"/>
</dbReference>
<evidence type="ECO:0000256" key="8">
    <source>
        <dbReference type="ARBA" id="ARBA00038436"/>
    </source>
</evidence>
<evidence type="ECO:0000256" key="9">
    <source>
        <dbReference type="RuleBase" id="RU369079"/>
    </source>
</evidence>
<keyword evidence="3" id="KW-1003">Cell membrane</keyword>
<evidence type="ECO:0000256" key="5">
    <source>
        <dbReference type="ARBA" id="ARBA00022692"/>
    </source>
</evidence>
<dbReference type="InterPro" id="IPR055348">
    <property type="entry name" value="DctQ"/>
</dbReference>
<keyword evidence="5 9" id="KW-0812">Transmembrane</keyword>
<keyword evidence="12" id="KW-1185">Reference proteome</keyword>
<keyword evidence="7 9" id="KW-0472">Membrane</keyword>
<evidence type="ECO:0000259" key="10">
    <source>
        <dbReference type="Pfam" id="PF04290"/>
    </source>
</evidence>
<dbReference type="PANTHER" id="PTHR35011:SF2">
    <property type="entry name" value="2,3-DIKETO-L-GULONATE TRAP TRANSPORTER SMALL PERMEASE PROTEIN YIAM"/>
    <property type="match status" value="1"/>
</dbReference>
<evidence type="ECO:0000256" key="7">
    <source>
        <dbReference type="ARBA" id="ARBA00023136"/>
    </source>
</evidence>
<gene>
    <name evidence="11" type="ORF">EKE94_04830</name>
</gene>
<dbReference type="EMBL" id="RQXX01000001">
    <property type="protein sequence ID" value="RVV99973.1"/>
    <property type="molecule type" value="Genomic_DNA"/>
</dbReference>
<comment type="subcellular location">
    <subcellularLocation>
        <location evidence="1 9">Cell inner membrane</location>
        <topology evidence="1 9">Multi-pass membrane protein</topology>
    </subcellularLocation>
</comment>
<reference evidence="11 12" key="1">
    <citation type="submission" date="2018-11" db="EMBL/GenBank/DDBJ databases">
        <title>Mesobaculum littorinae gen. nov., sp. nov., isolated from Littorina scabra that represents a novel genus of the order Rhodobacteraceae.</title>
        <authorList>
            <person name="Li F."/>
        </authorList>
    </citation>
    <scope>NUCLEOTIDE SEQUENCE [LARGE SCALE GENOMIC DNA]</scope>
    <source>
        <strain evidence="11 12">M0103</strain>
    </source>
</reference>
<evidence type="ECO:0000256" key="2">
    <source>
        <dbReference type="ARBA" id="ARBA00022448"/>
    </source>
</evidence>
<feature type="transmembrane region" description="Helical" evidence="9">
    <location>
        <begin position="20"/>
        <end position="44"/>
    </location>
</feature>
<comment type="function">
    <text evidence="9">Part of the tripartite ATP-independent periplasmic (TRAP) transport system.</text>
</comment>
<keyword evidence="2 9" id="KW-0813">Transport</keyword>
<dbReference type="RefSeq" id="WP_127905416.1">
    <property type="nucleotide sequence ID" value="NZ_RQXX01000001.1"/>
</dbReference>
<evidence type="ECO:0000256" key="6">
    <source>
        <dbReference type="ARBA" id="ARBA00022989"/>
    </source>
</evidence>
<evidence type="ECO:0000256" key="4">
    <source>
        <dbReference type="ARBA" id="ARBA00022519"/>
    </source>
</evidence>
<dbReference type="Proteomes" id="UP000285908">
    <property type="component" value="Unassembled WGS sequence"/>
</dbReference>
<keyword evidence="4 9" id="KW-0997">Cell inner membrane</keyword>
<sequence>MIRLALSLETAIRALLRPVVFAVMAALVVVITTQIVTRVLFSATGWTEEVARFLLVWLTFLGATLALAEGRHIAVTVLTDRLPRLPARALSVLGHLSAALFLGALAWIGWRYMNMQSYQKSAALRVPMMYIYSVIPLTCGVMAGLSLVSALAGGSRSAGSDLASGQAE</sequence>
<feature type="transmembrane region" description="Helical" evidence="9">
    <location>
        <begin position="89"/>
        <end position="110"/>
    </location>
</feature>
<accession>A0A438AMA2</accession>
<dbReference type="PANTHER" id="PTHR35011">
    <property type="entry name" value="2,3-DIKETO-L-GULONATE TRAP TRANSPORTER SMALL PERMEASE PROTEIN YIAM"/>
    <property type="match status" value="1"/>
</dbReference>
<protein>
    <recommendedName>
        <fullName evidence="9">TRAP transporter small permease protein</fullName>
    </recommendedName>
</protein>
<dbReference type="OrthoDB" id="4964541at2"/>
<dbReference type="AlphaFoldDB" id="A0A438AMA2"/>
<feature type="transmembrane region" description="Helical" evidence="9">
    <location>
        <begin position="130"/>
        <end position="152"/>
    </location>
</feature>
<evidence type="ECO:0000313" key="11">
    <source>
        <dbReference type="EMBL" id="RVV99973.1"/>
    </source>
</evidence>
<dbReference type="GO" id="GO:0015740">
    <property type="term" value="P:C4-dicarboxylate transport"/>
    <property type="evidence" value="ECO:0007669"/>
    <property type="project" value="TreeGrafter"/>
</dbReference>
<keyword evidence="6 9" id="KW-1133">Transmembrane helix</keyword>
<evidence type="ECO:0000256" key="3">
    <source>
        <dbReference type="ARBA" id="ARBA00022475"/>
    </source>
</evidence>
<comment type="similarity">
    <text evidence="8 9">Belongs to the TRAP transporter small permease family.</text>
</comment>
<organism evidence="11 12">
    <name type="scientific">Mesobaculum littorinae</name>
    <dbReference type="NCBI Taxonomy" id="2486419"/>
    <lineage>
        <taxon>Bacteria</taxon>
        <taxon>Pseudomonadati</taxon>
        <taxon>Pseudomonadota</taxon>
        <taxon>Alphaproteobacteria</taxon>
        <taxon>Rhodobacterales</taxon>
        <taxon>Roseobacteraceae</taxon>
        <taxon>Mesobaculum</taxon>
    </lineage>
</organism>
<evidence type="ECO:0000256" key="1">
    <source>
        <dbReference type="ARBA" id="ARBA00004429"/>
    </source>
</evidence>
<feature type="domain" description="Tripartite ATP-independent periplasmic transporters DctQ component" evidence="10">
    <location>
        <begin position="27"/>
        <end position="149"/>
    </location>
</feature>